<feature type="domain" description="Flavin reductase like" evidence="4">
    <location>
        <begin position="4"/>
        <end position="150"/>
    </location>
</feature>
<gene>
    <name evidence="5" type="ORF">IX53_06350</name>
</gene>
<dbReference type="Proteomes" id="UP000035159">
    <property type="component" value="Chromosome"/>
</dbReference>
<comment type="similarity">
    <text evidence="3">Belongs to the flavoredoxin family.</text>
</comment>
<evidence type="ECO:0000313" key="6">
    <source>
        <dbReference type="Proteomes" id="UP000035159"/>
    </source>
</evidence>
<keyword evidence="2" id="KW-0285">Flavoprotein</keyword>
<accession>A0A0G2Z7D1</accession>
<dbReference type="PATRIC" id="fig|1330330.3.peg.1286"/>
<dbReference type="InterPro" id="IPR002563">
    <property type="entry name" value="Flavin_Rdtase-like_dom"/>
</dbReference>
<evidence type="ECO:0000256" key="1">
    <source>
        <dbReference type="ARBA" id="ARBA00001917"/>
    </source>
</evidence>
<dbReference type="PANTHER" id="PTHR43567:SF1">
    <property type="entry name" value="FLAVOREDOXIN"/>
    <property type="match status" value="1"/>
</dbReference>
<dbReference type="InterPro" id="IPR052174">
    <property type="entry name" value="Flavoredoxin"/>
</dbReference>
<dbReference type="OrthoDB" id="9794638at2"/>
<dbReference type="SUPFAM" id="SSF50475">
    <property type="entry name" value="FMN-binding split barrel"/>
    <property type="match status" value="1"/>
</dbReference>
<dbReference type="GO" id="GO:0016646">
    <property type="term" value="F:oxidoreductase activity, acting on the CH-NH group of donors, NAD or NADP as acceptor"/>
    <property type="evidence" value="ECO:0007669"/>
    <property type="project" value="UniProtKB-ARBA"/>
</dbReference>
<comment type="cofactor">
    <cofactor evidence="1">
        <name>FMN</name>
        <dbReference type="ChEBI" id="CHEBI:58210"/>
    </cofactor>
</comment>
<reference evidence="5 6" key="1">
    <citation type="submission" date="2015-04" db="EMBL/GenBank/DDBJ databases">
        <title>Complete Genome Sequence of Kosmotoga pacifica SLHLJ1.</title>
        <authorList>
            <person name="Jiang L.J."/>
            <person name="Shao Z.Z."/>
            <person name="Jebbar M."/>
        </authorList>
    </citation>
    <scope>NUCLEOTIDE SEQUENCE [LARGE SCALE GENOMIC DNA]</scope>
    <source>
        <strain evidence="5 6">SLHLJ1</strain>
    </source>
</reference>
<dbReference type="SMART" id="SM00903">
    <property type="entry name" value="Flavin_Reduct"/>
    <property type="match status" value="1"/>
</dbReference>
<keyword evidence="6" id="KW-1185">Reference proteome</keyword>
<dbReference type="Pfam" id="PF01613">
    <property type="entry name" value="Flavin_Reduct"/>
    <property type="match status" value="1"/>
</dbReference>
<name>A0A0G2Z7D1_9BACT</name>
<dbReference type="InterPro" id="IPR012349">
    <property type="entry name" value="Split_barrel_FMN-bd"/>
</dbReference>
<evidence type="ECO:0000259" key="4">
    <source>
        <dbReference type="SMART" id="SM00903"/>
    </source>
</evidence>
<dbReference type="GO" id="GO:0010181">
    <property type="term" value="F:FMN binding"/>
    <property type="evidence" value="ECO:0007669"/>
    <property type="project" value="InterPro"/>
</dbReference>
<dbReference type="RefSeq" id="WP_047754635.1">
    <property type="nucleotide sequence ID" value="NZ_CAJUHA010000003.1"/>
</dbReference>
<dbReference type="PANTHER" id="PTHR43567">
    <property type="entry name" value="FLAVOREDOXIN-RELATED-RELATED"/>
    <property type="match status" value="1"/>
</dbReference>
<dbReference type="AlphaFoldDB" id="A0A0G2Z7D1"/>
<evidence type="ECO:0000256" key="2">
    <source>
        <dbReference type="ARBA" id="ARBA00022630"/>
    </source>
</evidence>
<protein>
    <submittedName>
        <fullName evidence="5">Flavin oxidoreductase</fullName>
    </submittedName>
</protein>
<dbReference type="KEGG" id="kpf:IX53_06350"/>
<sequence length="150" mass="16387">MDALGKIYTTTTIVTMNVGGKLNGISIAWITRVSITPPMLAISIGKTRYSHELLNKTDRFGVCIMKPNAEELVSYFGSKSGRNVDKFAGLNYTLSDSGIPIVPDTLAYIECIIKSKADAGDHTIFIGEVVLQKTFDEGKPLIYGEHRMLG</sequence>
<dbReference type="Gene3D" id="2.30.110.10">
    <property type="entry name" value="Electron Transport, Fmn-binding Protein, Chain A"/>
    <property type="match status" value="1"/>
</dbReference>
<evidence type="ECO:0000313" key="5">
    <source>
        <dbReference type="EMBL" id="AKI97500.1"/>
    </source>
</evidence>
<evidence type="ECO:0000256" key="3">
    <source>
        <dbReference type="ARBA" id="ARBA00038054"/>
    </source>
</evidence>
<proteinExistence type="inferred from homology"/>
<organism evidence="5 6">
    <name type="scientific">Kosmotoga pacifica</name>
    <dbReference type="NCBI Taxonomy" id="1330330"/>
    <lineage>
        <taxon>Bacteria</taxon>
        <taxon>Thermotogati</taxon>
        <taxon>Thermotogota</taxon>
        <taxon>Thermotogae</taxon>
        <taxon>Kosmotogales</taxon>
        <taxon>Kosmotogaceae</taxon>
        <taxon>Kosmotoga</taxon>
    </lineage>
</organism>
<dbReference type="EMBL" id="CP011232">
    <property type="protein sequence ID" value="AKI97500.1"/>
    <property type="molecule type" value="Genomic_DNA"/>
</dbReference>